<organism evidence="5 6">
    <name type="scientific">Virgibacillus indicus</name>
    <dbReference type="NCBI Taxonomy" id="2024554"/>
    <lineage>
        <taxon>Bacteria</taxon>
        <taxon>Bacillati</taxon>
        <taxon>Bacillota</taxon>
        <taxon>Bacilli</taxon>
        <taxon>Bacillales</taxon>
        <taxon>Bacillaceae</taxon>
        <taxon>Virgibacillus</taxon>
    </lineage>
</organism>
<dbReference type="Gene3D" id="3.30.1360.40">
    <property type="match status" value="1"/>
</dbReference>
<dbReference type="PANTHER" id="PTHR34698:SF2">
    <property type="entry name" value="5-OXOPROLINASE SUBUNIT B"/>
    <property type="match status" value="1"/>
</dbReference>
<dbReference type="NCBIfam" id="TIGR00370">
    <property type="entry name" value="5-oxoprolinase subunit PxpB"/>
    <property type="match status" value="1"/>
</dbReference>
<dbReference type="Gene3D" id="2.40.100.10">
    <property type="entry name" value="Cyclophilin-like"/>
    <property type="match status" value="1"/>
</dbReference>
<feature type="domain" description="Carboxyltransferase" evidence="4">
    <location>
        <begin position="5"/>
        <end position="203"/>
    </location>
</feature>
<accession>A0A265NAH5</accession>
<dbReference type="InterPro" id="IPR029000">
    <property type="entry name" value="Cyclophilin-like_dom_sf"/>
</dbReference>
<dbReference type="GO" id="GO:0005524">
    <property type="term" value="F:ATP binding"/>
    <property type="evidence" value="ECO:0007669"/>
    <property type="project" value="UniProtKB-KW"/>
</dbReference>
<evidence type="ECO:0000256" key="1">
    <source>
        <dbReference type="ARBA" id="ARBA00022741"/>
    </source>
</evidence>
<dbReference type="AlphaFoldDB" id="A0A265NAH5"/>
<dbReference type="Proteomes" id="UP000216498">
    <property type="component" value="Unassembled WGS sequence"/>
</dbReference>
<dbReference type="OrthoDB" id="9778567at2"/>
<dbReference type="SMART" id="SM00796">
    <property type="entry name" value="AHS1"/>
    <property type="match status" value="1"/>
</dbReference>
<evidence type="ECO:0000313" key="5">
    <source>
        <dbReference type="EMBL" id="OZU88827.1"/>
    </source>
</evidence>
<evidence type="ECO:0000256" key="2">
    <source>
        <dbReference type="ARBA" id="ARBA00022801"/>
    </source>
</evidence>
<dbReference type="EMBL" id="NPMS01000004">
    <property type="protein sequence ID" value="OZU88827.1"/>
    <property type="molecule type" value="Genomic_DNA"/>
</dbReference>
<keyword evidence="1" id="KW-0547">Nucleotide-binding</keyword>
<evidence type="ECO:0000256" key="3">
    <source>
        <dbReference type="ARBA" id="ARBA00022840"/>
    </source>
</evidence>
<dbReference type="InterPro" id="IPR010016">
    <property type="entry name" value="PxpB"/>
</dbReference>
<comment type="caution">
    <text evidence="5">The sequence shown here is derived from an EMBL/GenBank/DDBJ whole genome shotgun (WGS) entry which is preliminary data.</text>
</comment>
<keyword evidence="6" id="KW-1185">Reference proteome</keyword>
<dbReference type="GO" id="GO:0016787">
    <property type="term" value="F:hydrolase activity"/>
    <property type="evidence" value="ECO:0007669"/>
    <property type="project" value="UniProtKB-KW"/>
</dbReference>
<gene>
    <name evidence="5" type="ORF">CIL03_11120</name>
</gene>
<proteinExistence type="predicted"/>
<sequence length="238" mass="26993">MMLGITAIAVGDSAIKVNFAGKVSYELNAAIQMYSKKLEEASIPGVVEWVPAFNSVTVYYQPKQVSFHILIKKLYDLHEVPISSEKIKSRIIQVPVLYGGEYAPDLQRVAEHSQLEINEVIDIHQNQEYLIYMIGFLPGFPYLAGLDKRIATPRLEEPRGKIYAGAVGIANEQTGIYPVESPGGWNIIGKTPLRLFDRTEFLFQTGDYVKFHRVNKDKFLELESQIKNNRFKVSIVER</sequence>
<keyword evidence="3" id="KW-0067">ATP-binding</keyword>
<keyword evidence="2" id="KW-0378">Hydrolase</keyword>
<reference evidence="5 6" key="1">
    <citation type="submission" date="2017-08" db="EMBL/GenBank/DDBJ databases">
        <title>Virgibacillus indicus sp. nov. and Virgibacillus profoundi sp. nov, two moderately halophilic bacteria isolated from marine sediment by using the Microfluidic Streak Plate.</title>
        <authorList>
            <person name="Xu B."/>
            <person name="Hu B."/>
            <person name="Wang J."/>
            <person name="Zhu Y."/>
            <person name="Huang L."/>
            <person name="Du W."/>
            <person name="Huang Y."/>
        </authorList>
    </citation>
    <scope>NUCLEOTIDE SEQUENCE [LARGE SCALE GENOMIC DNA]</scope>
    <source>
        <strain evidence="5 6">IO3-P2-C2</strain>
    </source>
</reference>
<dbReference type="PANTHER" id="PTHR34698">
    <property type="entry name" value="5-OXOPROLINASE SUBUNIT B"/>
    <property type="match status" value="1"/>
</dbReference>
<dbReference type="SUPFAM" id="SSF50891">
    <property type="entry name" value="Cyclophilin-like"/>
    <property type="match status" value="1"/>
</dbReference>
<name>A0A265NAH5_9BACI</name>
<dbReference type="Pfam" id="PF02682">
    <property type="entry name" value="CT_C_D"/>
    <property type="match status" value="1"/>
</dbReference>
<protein>
    <recommendedName>
        <fullName evidence="4">Carboxyltransferase domain-containing protein</fullName>
    </recommendedName>
</protein>
<dbReference type="SUPFAM" id="SSF160467">
    <property type="entry name" value="PH0987 N-terminal domain-like"/>
    <property type="match status" value="1"/>
</dbReference>
<evidence type="ECO:0000259" key="4">
    <source>
        <dbReference type="SMART" id="SM00796"/>
    </source>
</evidence>
<dbReference type="InterPro" id="IPR003833">
    <property type="entry name" value="CT_C_D"/>
</dbReference>
<evidence type="ECO:0000313" key="6">
    <source>
        <dbReference type="Proteomes" id="UP000216498"/>
    </source>
</evidence>